<protein>
    <submittedName>
        <fullName evidence="1">Uncharacterized protein</fullName>
    </submittedName>
</protein>
<dbReference type="EMBL" id="BAAFSV010000003">
    <property type="protein sequence ID" value="GAB1316645.1"/>
    <property type="molecule type" value="Genomic_DNA"/>
</dbReference>
<evidence type="ECO:0000313" key="2">
    <source>
        <dbReference type="Proteomes" id="UP001628179"/>
    </source>
</evidence>
<keyword evidence="2" id="KW-1185">Reference proteome</keyword>
<dbReference type="RefSeq" id="XP_070918376.1">
    <property type="nucleotide sequence ID" value="XM_071062275.1"/>
</dbReference>
<name>A0ABQ0GG29_9PEZI</name>
<proteinExistence type="predicted"/>
<comment type="caution">
    <text evidence="1">The sequence shown here is derived from an EMBL/GenBank/DDBJ whole genome shotgun (WGS) entry which is preliminary data.</text>
</comment>
<organism evidence="1 2">
    <name type="scientific">Madurella fahalii</name>
    <dbReference type="NCBI Taxonomy" id="1157608"/>
    <lineage>
        <taxon>Eukaryota</taxon>
        <taxon>Fungi</taxon>
        <taxon>Dikarya</taxon>
        <taxon>Ascomycota</taxon>
        <taxon>Pezizomycotina</taxon>
        <taxon>Sordariomycetes</taxon>
        <taxon>Sordariomycetidae</taxon>
        <taxon>Sordariales</taxon>
        <taxon>Sordariales incertae sedis</taxon>
        <taxon>Madurella</taxon>
    </lineage>
</organism>
<dbReference type="GeneID" id="98177598"/>
<sequence length="156" mass="18161">MGSPQPQVPVAAVQLSSQHERLILDLLPFKDIRQFYEWLNGVYVRGSWNEFVRDFLSSRSEASEPDKTKTTQRAKDTLNSRDPRYLMYHPRKEGWSVEDHYIRFIVTVISDNQLKGLWSESDWKKRGLEITKAVYEVLSFLRAVTVIPANPPSYEA</sequence>
<gene>
    <name evidence="1" type="ORF">MFIFM68171_06855</name>
</gene>
<reference evidence="1 2" key="1">
    <citation type="submission" date="2024-09" db="EMBL/GenBank/DDBJ databases">
        <title>Itraconazole resistance in Madurella fahalii resulting from another homologue of gene encoding cytochrome P450 14-alpha sterol demethylase (CYP51).</title>
        <authorList>
            <person name="Yoshioka I."/>
            <person name="Fahal A.H."/>
            <person name="Kaneko S."/>
            <person name="Yaguchi T."/>
        </authorList>
    </citation>
    <scope>NUCLEOTIDE SEQUENCE [LARGE SCALE GENOMIC DNA]</scope>
    <source>
        <strain evidence="1 2">IFM 68171</strain>
    </source>
</reference>
<evidence type="ECO:0000313" key="1">
    <source>
        <dbReference type="EMBL" id="GAB1316645.1"/>
    </source>
</evidence>
<dbReference type="Proteomes" id="UP001628179">
    <property type="component" value="Unassembled WGS sequence"/>
</dbReference>
<accession>A0ABQ0GG29</accession>